<protein>
    <submittedName>
        <fullName evidence="2">Uncharacterized protein</fullName>
    </submittedName>
</protein>
<organism evidence="2 3">
    <name type="scientific">Billgrantia desiderata</name>
    <dbReference type="NCBI Taxonomy" id="52021"/>
    <lineage>
        <taxon>Bacteria</taxon>
        <taxon>Pseudomonadati</taxon>
        <taxon>Pseudomonadota</taxon>
        <taxon>Gammaproteobacteria</taxon>
        <taxon>Oceanospirillales</taxon>
        <taxon>Halomonadaceae</taxon>
        <taxon>Billgrantia</taxon>
    </lineage>
</organism>
<comment type="caution">
    <text evidence="2">The sequence shown here is derived from an EMBL/GenBank/DDBJ whole genome shotgun (WGS) entry which is preliminary data.</text>
</comment>
<feature type="region of interest" description="Disordered" evidence="1">
    <location>
        <begin position="92"/>
        <end position="125"/>
    </location>
</feature>
<evidence type="ECO:0000256" key="1">
    <source>
        <dbReference type="SAM" id="MobiDB-lite"/>
    </source>
</evidence>
<reference evidence="2" key="1">
    <citation type="submission" date="2020-05" db="EMBL/GenBank/DDBJ databases">
        <authorList>
            <person name="Wang L."/>
            <person name="Shao Z."/>
        </authorList>
    </citation>
    <scope>NUCLEOTIDE SEQUENCE</scope>
    <source>
        <strain evidence="2">MCCC 1A05776</strain>
    </source>
</reference>
<accession>A0AAW4YXR5</accession>
<proteinExistence type="predicted"/>
<feature type="compositionally biased region" description="Polar residues" evidence="1">
    <location>
        <begin position="115"/>
        <end position="125"/>
    </location>
</feature>
<dbReference type="AlphaFoldDB" id="A0AAW4YXR5"/>
<dbReference type="EMBL" id="JABFTS010000007">
    <property type="protein sequence ID" value="MCE8052756.1"/>
    <property type="molecule type" value="Genomic_DNA"/>
</dbReference>
<dbReference type="RefSeq" id="WP_234240094.1">
    <property type="nucleotide sequence ID" value="NZ_JABFTS010000007.1"/>
</dbReference>
<dbReference type="Proteomes" id="UP001320178">
    <property type="component" value="Unassembled WGS sequence"/>
</dbReference>
<evidence type="ECO:0000313" key="3">
    <source>
        <dbReference type="Proteomes" id="UP001320178"/>
    </source>
</evidence>
<reference evidence="2" key="2">
    <citation type="journal article" date="2021" name="Front. Microbiol.">
        <title>Aerobic Denitrification and Heterotrophic Sulfur Oxidation in the Genus Halomonas Revealed by Six Novel Species Characterizations and Genome-Based Analysis.</title>
        <authorList>
            <person name="Wang L."/>
            <person name="Shao Z."/>
        </authorList>
    </citation>
    <scope>NUCLEOTIDE SEQUENCE</scope>
    <source>
        <strain evidence="2">MCCC 1A05776</strain>
    </source>
</reference>
<sequence>MKVLLIELDDEQILKAKEVNGARKQISHAVVCGEHGQIFGTEKQCRKYYSAWSEIFPKLFDGGKEVKGHEPPSYESTFDLVNVLIAAHDSLEEESETRLRPSAPEPARPRKKVSLKSSSANNRHR</sequence>
<gene>
    <name evidence="2" type="ORF">HOP61_15800</name>
</gene>
<name>A0AAW4YXR5_9GAMM</name>
<evidence type="ECO:0000313" key="2">
    <source>
        <dbReference type="EMBL" id="MCE8052756.1"/>
    </source>
</evidence>